<evidence type="ECO:0000313" key="3">
    <source>
        <dbReference type="Proteomes" id="UP000437748"/>
    </source>
</evidence>
<accession>A0A6N6VVA5</accession>
<dbReference type="OrthoDB" id="5297794at2"/>
<name>A0A6N6VVA5_9BACT</name>
<evidence type="ECO:0000256" key="1">
    <source>
        <dbReference type="SAM" id="SignalP"/>
    </source>
</evidence>
<dbReference type="InterPro" id="IPR036249">
    <property type="entry name" value="Thioredoxin-like_sf"/>
</dbReference>
<dbReference type="EMBL" id="WFLM01000001">
    <property type="protein sequence ID" value="KAB8040510.1"/>
    <property type="molecule type" value="Genomic_DNA"/>
</dbReference>
<keyword evidence="3" id="KW-1185">Reference proteome</keyword>
<reference evidence="2 3" key="1">
    <citation type="submission" date="2019-10" db="EMBL/GenBank/DDBJ databases">
        <title>New species of Slilvanegrellaceae.</title>
        <authorList>
            <person name="Pitt A."/>
            <person name="Hahn M.W."/>
        </authorList>
    </citation>
    <scope>NUCLEOTIDE SEQUENCE [LARGE SCALE GENOMIC DNA]</scope>
    <source>
        <strain evidence="2 3">SP-Ram-0.45-NSY-1</strain>
    </source>
</reference>
<dbReference type="AlphaFoldDB" id="A0A6N6VVA5"/>
<sequence length="119" mass="13717">MKYNFILKFLSLILLLNSSISYALCEVVDLDSFIKSVHGKKNIQLIFFSSWCSDCKEELLKIKNDLNENYILINTFDSVGKGDIALKSLKINHKCIFDKDRLIAKKYNVKSVPKKIIEP</sequence>
<feature type="chain" id="PRO_5027098994" description="Redoxin domain-containing protein" evidence="1">
    <location>
        <begin position="24"/>
        <end position="119"/>
    </location>
</feature>
<dbReference type="Gene3D" id="3.40.30.10">
    <property type="entry name" value="Glutaredoxin"/>
    <property type="match status" value="1"/>
</dbReference>
<organism evidence="2 3">
    <name type="scientific">Silvanigrella paludirubra</name>
    <dbReference type="NCBI Taxonomy" id="2499159"/>
    <lineage>
        <taxon>Bacteria</taxon>
        <taxon>Pseudomonadati</taxon>
        <taxon>Bdellovibrionota</taxon>
        <taxon>Oligoflexia</taxon>
        <taxon>Silvanigrellales</taxon>
        <taxon>Silvanigrellaceae</taxon>
        <taxon>Silvanigrella</taxon>
    </lineage>
</organism>
<dbReference type="Proteomes" id="UP000437748">
    <property type="component" value="Unassembled WGS sequence"/>
</dbReference>
<evidence type="ECO:0000313" key="2">
    <source>
        <dbReference type="EMBL" id="KAB8040510.1"/>
    </source>
</evidence>
<evidence type="ECO:0008006" key="4">
    <source>
        <dbReference type="Google" id="ProtNLM"/>
    </source>
</evidence>
<gene>
    <name evidence="2" type="ORF">GCL60_00925</name>
</gene>
<dbReference type="RefSeq" id="WP_153418026.1">
    <property type="nucleotide sequence ID" value="NZ_WFLM01000001.1"/>
</dbReference>
<dbReference type="SUPFAM" id="SSF52833">
    <property type="entry name" value="Thioredoxin-like"/>
    <property type="match status" value="1"/>
</dbReference>
<keyword evidence="1" id="KW-0732">Signal</keyword>
<proteinExistence type="predicted"/>
<protein>
    <recommendedName>
        <fullName evidence="4">Redoxin domain-containing protein</fullName>
    </recommendedName>
</protein>
<feature type="signal peptide" evidence="1">
    <location>
        <begin position="1"/>
        <end position="23"/>
    </location>
</feature>
<comment type="caution">
    <text evidence="2">The sequence shown here is derived from an EMBL/GenBank/DDBJ whole genome shotgun (WGS) entry which is preliminary data.</text>
</comment>